<comment type="similarity">
    <text evidence="5 6">Belongs to the FtsA/MreB family.</text>
</comment>
<evidence type="ECO:0000256" key="3">
    <source>
        <dbReference type="ARBA" id="ARBA00023136"/>
    </source>
</evidence>
<name>A0ABX9KFV8_9FUSO</name>
<dbReference type="RefSeq" id="WP_114643080.1">
    <property type="nucleotide sequence ID" value="NZ_JAACIO010000022.1"/>
</dbReference>
<sequence length="436" mass="48691">MMRRIRTGIDIGSSKTTIIVGELYDSGKNIKILGQTIIPSNGIKKGEIIDGELFSRTLRLGKERLEEQIGIVIKKATIGVSGSDIKSSTTDIEYKLSDEDIEVTEDHCDEIFKISKEKVVKEDEQVIAKEIYNYRVDDSGIMKNPVGKIGNKLKVNVHLIRIPKLKVKKIVETLNKAKIEVDSLVYNGEASSKATLKKIDKVNGVALVDIGYGLTEITIFKNNRLINTNVIPIGGMHYVNDLKYVLELNSEVVKNILSEIKNKDIDEKITVSYLENGESMTKTFEVRYLREIIDARTDEILEYISKSIEASGYKEYLKSGIVLAGGVVGDYGILEKLKALLNYDIRIGTTIKIDGMTTTLKNPACITGMGVLLTALEDEYSDLQKTNVEDKIEKVKEKTETVNVTTVNKAEKKEAAKKKNVTKSPSKFKKWLGNFI</sequence>
<keyword evidence="3 5" id="KW-0472">Membrane</keyword>
<organism evidence="8 9">
    <name type="scientific">Psychrilyobacter piezotolerans</name>
    <dbReference type="NCBI Taxonomy" id="2293438"/>
    <lineage>
        <taxon>Bacteria</taxon>
        <taxon>Fusobacteriati</taxon>
        <taxon>Fusobacteriota</taxon>
        <taxon>Fusobacteriia</taxon>
        <taxon>Fusobacteriales</taxon>
        <taxon>Fusobacteriaceae</taxon>
        <taxon>Psychrilyobacter</taxon>
    </lineage>
</organism>
<comment type="function">
    <text evidence="5 6">Cell division protein that is involved in the assembly of the Z ring. May serve as a membrane anchor for the Z ring.</text>
</comment>
<dbReference type="Pfam" id="PF14450">
    <property type="entry name" value="FtsA"/>
    <property type="match status" value="1"/>
</dbReference>
<evidence type="ECO:0000256" key="5">
    <source>
        <dbReference type="HAMAP-Rule" id="MF_02033"/>
    </source>
</evidence>
<dbReference type="EMBL" id="QUAJ01000022">
    <property type="protein sequence ID" value="REI40251.1"/>
    <property type="molecule type" value="Genomic_DNA"/>
</dbReference>
<evidence type="ECO:0000256" key="1">
    <source>
        <dbReference type="ARBA" id="ARBA00022475"/>
    </source>
</evidence>
<reference evidence="8 9" key="1">
    <citation type="submission" date="2018-08" db="EMBL/GenBank/DDBJ databases">
        <title>Draft genome sequence of Psychrilyobacter sp. strain SD5 isolated from Black Sea water.</title>
        <authorList>
            <person name="Yadav S."/>
            <person name="Villanueva L."/>
            <person name="Damste J.S.S."/>
        </authorList>
    </citation>
    <scope>NUCLEOTIDE SEQUENCE [LARGE SCALE GENOMIC DNA]</scope>
    <source>
        <strain evidence="8 9">SD5</strain>
    </source>
</reference>
<evidence type="ECO:0000256" key="2">
    <source>
        <dbReference type="ARBA" id="ARBA00022618"/>
    </source>
</evidence>
<protein>
    <recommendedName>
        <fullName evidence="5 6">Cell division protein FtsA</fullName>
    </recommendedName>
</protein>
<keyword evidence="2 5" id="KW-0132">Cell division</keyword>
<comment type="subcellular location">
    <subcellularLocation>
        <location evidence="5">Cell membrane</location>
        <topology evidence="5">Peripheral membrane protein</topology>
        <orientation evidence="5">Cytoplasmic side</orientation>
    </subcellularLocation>
    <text evidence="5">Localizes to the Z ring in an FtsZ-dependent manner. Targeted to the membrane through a conserved C-terminal amphipathic helix.</text>
</comment>
<dbReference type="InterPro" id="IPR020823">
    <property type="entry name" value="Cell_div_FtsA"/>
</dbReference>
<dbReference type="InterPro" id="IPR043129">
    <property type="entry name" value="ATPase_NBD"/>
</dbReference>
<dbReference type="InterPro" id="IPR050696">
    <property type="entry name" value="FtsA/MreB"/>
</dbReference>
<feature type="domain" description="SHS2" evidence="7">
    <location>
        <begin position="6"/>
        <end position="195"/>
    </location>
</feature>
<dbReference type="InterPro" id="IPR003494">
    <property type="entry name" value="SHS2_FtsA"/>
</dbReference>
<comment type="caution">
    <text evidence="8">The sequence shown here is derived from an EMBL/GenBank/DDBJ whole genome shotgun (WGS) entry which is preliminary data.</text>
</comment>
<accession>A0ABX9KFV8</accession>
<dbReference type="SMART" id="SM00842">
    <property type="entry name" value="FtsA"/>
    <property type="match status" value="1"/>
</dbReference>
<evidence type="ECO:0000313" key="9">
    <source>
        <dbReference type="Proteomes" id="UP000263486"/>
    </source>
</evidence>
<evidence type="ECO:0000256" key="6">
    <source>
        <dbReference type="PIRNR" id="PIRNR003101"/>
    </source>
</evidence>
<dbReference type="PANTHER" id="PTHR32432:SF4">
    <property type="entry name" value="CELL DIVISION PROTEIN FTSA"/>
    <property type="match status" value="1"/>
</dbReference>
<evidence type="ECO:0000259" key="7">
    <source>
        <dbReference type="SMART" id="SM00842"/>
    </source>
</evidence>
<dbReference type="GO" id="GO:0051301">
    <property type="term" value="P:cell division"/>
    <property type="evidence" value="ECO:0007669"/>
    <property type="project" value="UniProtKB-KW"/>
</dbReference>
<dbReference type="Proteomes" id="UP000263486">
    <property type="component" value="Unassembled WGS sequence"/>
</dbReference>
<proteinExistence type="inferred from homology"/>
<dbReference type="NCBIfam" id="TIGR01174">
    <property type="entry name" value="ftsA"/>
    <property type="match status" value="1"/>
</dbReference>
<keyword evidence="4 5" id="KW-0131">Cell cycle</keyword>
<dbReference type="Gene3D" id="3.30.1490.110">
    <property type="match status" value="1"/>
</dbReference>
<dbReference type="PANTHER" id="PTHR32432">
    <property type="entry name" value="CELL DIVISION PROTEIN FTSA-RELATED"/>
    <property type="match status" value="1"/>
</dbReference>
<comment type="subunit">
    <text evidence="5">Self-interacts. Interacts with FtsZ.</text>
</comment>
<evidence type="ECO:0000256" key="4">
    <source>
        <dbReference type="ARBA" id="ARBA00023306"/>
    </source>
</evidence>
<dbReference type="HAMAP" id="MF_02033">
    <property type="entry name" value="FtsA"/>
    <property type="match status" value="1"/>
</dbReference>
<dbReference type="SUPFAM" id="SSF53067">
    <property type="entry name" value="Actin-like ATPase domain"/>
    <property type="match status" value="2"/>
</dbReference>
<dbReference type="Gene3D" id="3.30.420.40">
    <property type="match status" value="1"/>
</dbReference>
<dbReference type="PIRSF" id="PIRSF003101">
    <property type="entry name" value="FtsA"/>
    <property type="match status" value="1"/>
</dbReference>
<evidence type="ECO:0000313" key="8">
    <source>
        <dbReference type="EMBL" id="REI40251.1"/>
    </source>
</evidence>
<gene>
    <name evidence="5 8" type="primary">ftsA</name>
    <name evidence="8" type="ORF">DYH56_11815</name>
</gene>
<dbReference type="Pfam" id="PF02491">
    <property type="entry name" value="SHS2_FTSA"/>
    <property type="match status" value="1"/>
</dbReference>
<keyword evidence="9" id="KW-1185">Reference proteome</keyword>
<keyword evidence="1 5" id="KW-1003">Cell membrane</keyword>